<accession>A0A7W7Z6G3</accession>
<evidence type="ECO:0000313" key="2">
    <source>
        <dbReference type="Proteomes" id="UP000542353"/>
    </source>
</evidence>
<reference evidence="1 2" key="1">
    <citation type="submission" date="2020-08" db="EMBL/GenBank/DDBJ databases">
        <title>Genomic Encyclopedia of Type Strains, Phase IV (KMG-IV): sequencing the most valuable type-strain genomes for metagenomic binning, comparative biology and taxonomic classification.</title>
        <authorList>
            <person name="Goeker M."/>
        </authorList>
    </citation>
    <scope>NUCLEOTIDE SEQUENCE [LARGE SCALE GENOMIC DNA]</scope>
    <source>
        <strain evidence="1 2">DSM 12706</strain>
    </source>
</reference>
<sequence>MSSIEEIEEAIAALAPGDLARFRAWFDAFDAAHFDARIERDAASGKLDALAEQALAGHRKGVSAMNGFIATTRANPRIPVITVRELVDALAQFLATFIDYSHEFETIECDRSEKCTSISMFGGILPDFEFQGRTLSGIRRKVLIDIGGKAASTKNAKLWAEPFVVTIHINLLDTQHFDVLIEPLPDRLIAIRRVLRWESGKPIAGS</sequence>
<keyword evidence="2" id="KW-1185">Reference proteome</keyword>
<dbReference type="AlphaFoldDB" id="A0A7W7Z6G3"/>
<gene>
    <name evidence="1" type="ORF">HNR60_003664</name>
</gene>
<evidence type="ECO:0000313" key="1">
    <source>
        <dbReference type="EMBL" id="MBB5048893.1"/>
    </source>
</evidence>
<dbReference type="RefSeq" id="WP_246433000.1">
    <property type="nucleotide sequence ID" value="NZ_JACHIH010000027.1"/>
</dbReference>
<protein>
    <submittedName>
        <fullName evidence="1">Uncharacterized protein</fullName>
    </submittedName>
</protein>
<organism evidence="1 2">
    <name type="scientific">Rhodopseudomonas rhenobacensis</name>
    <dbReference type="NCBI Taxonomy" id="87461"/>
    <lineage>
        <taxon>Bacteria</taxon>
        <taxon>Pseudomonadati</taxon>
        <taxon>Pseudomonadota</taxon>
        <taxon>Alphaproteobacteria</taxon>
        <taxon>Hyphomicrobiales</taxon>
        <taxon>Nitrobacteraceae</taxon>
        <taxon>Rhodopseudomonas</taxon>
    </lineage>
</organism>
<dbReference type="EMBL" id="JACHIH010000027">
    <property type="protein sequence ID" value="MBB5048893.1"/>
    <property type="molecule type" value="Genomic_DNA"/>
</dbReference>
<comment type="caution">
    <text evidence="1">The sequence shown here is derived from an EMBL/GenBank/DDBJ whole genome shotgun (WGS) entry which is preliminary data.</text>
</comment>
<dbReference type="Proteomes" id="UP000542353">
    <property type="component" value="Unassembled WGS sequence"/>
</dbReference>
<proteinExistence type="predicted"/>
<name>A0A7W7Z6G3_9BRAD</name>